<dbReference type="OrthoDB" id="2402916at2759"/>
<gene>
    <name evidence="3" type="ORF">TD95_005049</name>
</gene>
<keyword evidence="2" id="KW-0472">Membrane</keyword>
<keyword evidence="4" id="KW-1185">Reference proteome</keyword>
<evidence type="ECO:0000256" key="2">
    <source>
        <dbReference type="SAM" id="Phobius"/>
    </source>
</evidence>
<keyword evidence="2" id="KW-0812">Transmembrane</keyword>
<proteinExistence type="predicted"/>
<accession>A0A0F4Z657</accession>
<dbReference type="EMBL" id="LAEV01002311">
    <property type="protein sequence ID" value="KKA26029.1"/>
    <property type="molecule type" value="Genomic_DNA"/>
</dbReference>
<evidence type="ECO:0000256" key="1">
    <source>
        <dbReference type="SAM" id="MobiDB-lite"/>
    </source>
</evidence>
<comment type="caution">
    <text evidence="3">The sequence shown here is derived from an EMBL/GenBank/DDBJ whole genome shotgun (WGS) entry which is preliminary data.</text>
</comment>
<feature type="transmembrane region" description="Helical" evidence="2">
    <location>
        <begin position="114"/>
        <end position="137"/>
    </location>
</feature>
<organism evidence="3 4">
    <name type="scientific">Thielaviopsis punctulata</name>
    <dbReference type="NCBI Taxonomy" id="72032"/>
    <lineage>
        <taxon>Eukaryota</taxon>
        <taxon>Fungi</taxon>
        <taxon>Dikarya</taxon>
        <taxon>Ascomycota</taxon>
        <taxon>Pezizomycotina</taxon>
        <taxon>Sordariomycetes</taxon>
        <taxon>Hypocreomycetidae</taxon>
        <taxon>Microascales</taxon>
        <taxon>Ceratocystidaceae</taxon>
        <taxon>Thielaviopsis</taxon>
    </lineage>
</organism>
<feature type="compositionally biased region" description="Low complexity" evidence="1">
    <location>
        <begin position="81"/>
        <end position="97"/>
    </location>
</feature>
<sequence length="443" mass="46248">MDFDFSAENIVIETTSEDIFRQALKARDLYPRNDSSGCAVCQSGVTLKCDASCYSKPGYECVQVVSVSDCRECPGTKCRESATGSGSAGSSDTTAAASGGGGGGGGSKSPNAGIIAGATIGGIVLISLVAFFVWFFFIKKKRAQQRSSTYSSMGNEKNPHIRVDAADDAATRNNRLSSHTVHSVASTVLTRASNIIQIAYIPGVTNRANSNAASPTVLVPPVPPIPIQVTEAGSSTPHNFDDEHYFMPGDLRASTYSDMSGFSDRTSYARQSYAMRNSVASTIYGKGAVATSAARIGIKPAMVSVRSAPGSSPVPPMPTLDADRYTPRPKSRAESTFSVGSTYVNSASAATAIPIKGQAIRVISSKKSSGSMSADAKPTVVTVGGDSGSGKTAADPFSDPEERPVTAARMSAVMEEEPVITSPDKRKGKRDSSPFSDAHATRE</sequence>
<feature type="region of interest" description="Disordered" evidence="1">
    <location>
        <begin position="305"/>
        <end position="337"/>
    </location>
</feature>
<name>A0A0F4Z657_9PEZI</name>
<evidence type="ECO:0000313" key="4">
    <source>
        <dbReference type="Proteomes" id="UP000033483"/>
    </source>
</evidence>
<evidence type="ECO:0008006" key="5">
    <source>
        <dbReference type="Google" id="ProtNLM"/>
    </source>
</evidence>
<reference evidence="3 4" key="1">
    <citation type="submission" date="2015-03" db="EMBL/GenBank/DDBJ databases">
        <authorList>
            <person name="Radwan O."/>
            <person name="Al-Naeli F.A."/>
            <person name="Rendon G.A."/>
            <person name="Fields C."/>
        </authorList>
    </citation>
    <scope>NUCLEOTIDE SEQUENCE [LARGE SCALE GENOMIC DNA]</scope>
    <source>
        <strain evidence="3">CR-DP1</strain>
    </source>
</reference>
<protein>
    <recommendedName>
        <fullName evidence="5">Membrane anchor Opy2 N-terminal domain-containing protein</fullName>
    </recommendedName>
</protein>
<dbReference type="Proteomes" id="UP000033483">
    <property type="component" value="Unassembled WGS sequence"/>
</dbReference>
<feature type="region of interest" description="Disordered" evidence="1">
    <location>
        <begin position="80"/>
        <end position="105"/>
    </location>
</feature>
<dbReference type="AlphaFoldDB" id="A0A0F4Z657"/>
<feature type="compositionally biased region" description="Low complexity" evidence="1">
    <location>
        <begin position="366"/>
        <end position="384"/>
    </location>
</feature>
<evidence type="ECO:0000313" key="3">
    <source>
        <dbReference type="EMBL" id="KKA26029.1"/>
    </source>
</evidence>
<feature type="region of interest" description="Disordered" evidence="1">
    <location>
        <begin position="366"/>
        <end position="443"/>
    </location>
</feature>
<keyword evidence="2" id="KW-1133">Transmembrane helix</keyword>